<dbReference type="AlphaFoldDB" id="A0A2W2EFF9"/>
<dbReference type="EMBL" id="POUD01000102">
    <property type="protein sequence ID" value="PZG15599.1"/>
    <property type="molecule type" value="Genomic_DNA"/>
</dbReference>
<name>A0A2W2EFF9_9ACTN</name>
<dbReference type="InterPro" id="IPR042211">
    <property type="entry name" value="CRISPR-assoc_Cas1_N"/>
</dbReference>
<keyword evidence="1" id="KW-0378">Hydrolase</keyword>
<evidence type="ECO:0000313" key="1">
    <source>
        <dbReference type="EMBL" id="PZG15599.1"/>
    </source>
</evidence>
<sequence length="84" mass="8977">MSTVGRRGQSSPRELTRMGDRISFIYLERCVVHREDNAVTAEDAQGTTHIPAATIGTLLLGPGTRVTHQAMSLLGDSGAGVVWV</sequence>
<evidence type="ECO:0000313" key="2">
    <source>
        <dbReference type="Proteomes" id="UP000249304"/>
    </source>
</evidence>
<reference evidence="1 2" key="1">
    <citation type="submission" date="2018-01" db="EMBL/GenBank/DDBJ databases">
        <title>Draft genome sequence of Nonomuraea sp. KC333.</title>
        <authorList>
            <person name="Sahin N."/>
            <person name="Saygin H."/>
            <person name="Ay H."/>
        </authorList>
    </citation>
    <scope>NUCLEOTIDE SEQUENCE [LARGE SCALE GENOMIC DNA]</scope>
    <source>
        <strain evidence="1 2">KC333</strain>
    </source>
</reference>
<dbReference type="GO" id="GO:0004519">
    <property type="term" value="F:endonuclease activity"/>
    <property type="evidence" value="ECO:0007669"/>
    <property type="project" value="UniProtKB-KW"/>
</dbReference>
<dbReference type="Gene3D" id="3.100.10.20">
    <property type="entry name" value="CRISPR-associated endonuclease Cas1, N-terminal domain"/>
    <property type="match status" value="1"/>
</dbReference>
<accession>A0A2W2EFF9</accession>
<protein>
    <submittedName>
        <fullName evidence="1">Type I-E CRISPR-associated endonuclease Cas1</fullName>
    </submittedName>
</protein>
<proteinExistence type="predicted"/>
<keyword evidence="2" id="KW-1185">Reference proteome</keyword>
<feature type="non-terminal residue" evidence="1">
    <location>
        <position position="84"/>
    </location>
</feature>
<gene>
    <name evidence="1" type="ORF">C1J01_23705</name>
</gene>
<keyword evidence="1" id="KW-0540">Nuclease</keyword>
<keyword evidence="1" id="KW-0255">Endonuclease</keyword>
<comment type="caution">
    <text evidence="1">The sequence shown here is derived from an EMBL/GenBank/DDBJ whole genome shotgun (WGS) entry which is preliminary data.</text>
</comment>
<dbReference type="Proteomes" id="UP000249304">
    <property type="component" value="Unassembled WGS sequence"/>
</dbReference>
<organism evidence="1 2">
    <name type="scientific">Nonomuraea aridisoli</name>
    <dbReference type="NCBI Taxonomy" id="2070368"/>
    <lineage>
        <taxon>Bacteria</taxon>
        <taxon>Bacillati</taxon>
        <taxon>Actinomycetota</taxon>
        <taxon>Actinomycetes</taxon>
        <taxon>Streptosporangiales</taxon>
        <taxon>Streptosporangiaceae</taxon>
        <taxon>Nonomuraea</taxon>
    </lineage>
</organism>